<keyword evidence="4" id="KW-1185">Reference proteome</keyword>
<proteinExistence type="predicted"/>
<gene>
    <name evidence="3" type="ORF">BU24DRAFT_72990</name>
</gene>
<organism evidence="3 4">
    <name type="scientific">Aaosphaeria arxii CBS 175.79</name>
    <dbReference type="NCBI Taxonomy" id="1450172"/>
    <lineage>
        <taxon>Eukaryota</taxon>
        <taxon>Fungi</taxon>
        <taxon>Dikarya</taxon>
        <taxon>Ascomycota</taxon>
        <taxon>Pezizomycotina</taxon>
        <taxon>Dothideomycetes</taxon>
        <taxon>Pleosporomycetidae</taxon>
        <taxon>Pleosporales</taxon>
        <taxon>Pleosporales incertae sedis</taxon>
        <taxon>Aaosphaeria</taxon>
    </lineage>
</organism>
<evidence type="ECO:0000313" key="4">
    <source>
        <dbReference type="Proteomes" id="UP000799778"/>
    </source>
</evidence>
<dbReference type="InterPro" id="IPR003609">
    <property type="entry name" value="Pan_app"/>
</dbReference>
<accession>A0A6A5XBB2</accession>
<sequence>MHSARSGRLRLATKLAALAAAIYGFIWVSGFPRYYDEDELPPTQQRGDDPVQTTPFPVEFDHVVVSLKTSATNAYKEVPPLLVLTKQMYYDSLLLMSDLRMDIGAFHIEDVLDRYKKDFVDNTPELERYKHLDYCNRAKIPFDTIKDGDPQKEKEIQEGMDRYMILRIVQRAWELRPERLWYVFGDAQTYIARANLQTWLGQFDHSKPYFFANPPIAGLPDPFAVGGHTFILSATAMRALFVEQEKVLDHWNDRISKSSTAYDVLTDFLSTEISLEVNQTWPAISGFNPLTAPYGNGFWCEVIVAMDNVPPESLSELWRLDTDHFEGRLGSVQDPVTFADLWRRFMQGEDLDTPRPNWDNLSSDPDNAQFNILSETVNTRSHAKEHMLNNHHHHTRDEEDQSVDTWEACQEACNANDLCVQWSYSTVPTSNYNSNGDTRCHLSRNMRMGRHTPPSNTVIEGQPYETRWKSGWRKEKFEQFAQHHRCKGQQDKM</sequence>
<feature type="domain" description="Apple" evidence="2">
    <location>
        <begin position="402"/>
        <end position="442"/>
    </location>
</feature>
<keyword evidence="1" id="KW-0472">Membrane</keyword>
<dbReference type="GeneID" id="54291972"/>
<name>A0A6A5XBB2_9PLEO</name>
<evidence type="ECO:0000313" key="3">
    <source>
        <dbReference type="EMBL" id="KAF2010193.1"/>
    </source>
</evidence>
<evidence type="ECO:0000259" key="2">
    <source>
        <dbReference type="Pfam" id="PF14295"/>
    </source>
</evidence>
<dbReference type="Proteomes" id="UP000799778">
    <property type="component" value="Unassembled WGS sequence"/>
</dbReference>
<keyword evidence="3" id="KW-0808">Transferase</keyword>
<protein>
    <submittedName>
        <fullName evidence="3">Glycosyltransferase family 31 protein</fullName>
    </submittedName>
</protein>
<reference evidence="3" key="1">
    <citation type="journal article" date="2020" name="Stud. Mycol.">
        <title>101 Dothideomycetes genomes: a test case for predicting lifestyles and emergence of pathogens.</title>
        <authorList>
            <person name="Haridas S."/>
            <person name="Albert R."/>
            <person name="Binder M."/>
            <person name="Bloem J."/>
            <person name="Labutti K."/>
            <person name="Salamov A."/>
            <person name="Andreopoulos B."/>
            <person name="Baker S."/>
            <person name="Barry K."/>
            <person name="Bills G."/>
            <person name="Bluhm B."/>
            <person name="Cannon C."/>
            <person name="Castanera R."/>
            <person name="Culley D."/>
            <person name="Daum C."/>
            <person name="Ezra D."/>
            <person name="Gonzalez J."/>
            <person name="Henrissat B."/>
            <person name="Kuo A."/>
            <person name="Liang C."/>
            <person name="Lipzen A."/>
            <person name="Lutzoni F."/>
            <person name="Magnuson J."/>
            <person name="Mondo S."/>
            <person name="Nolan M."/>
            <person name="Ohm R."/>
            <person name="Pangilinan J."/>
            <person name="Park H.-J."/>
            <person name="Ramirez L."/>
            <person name="Alfaro M."/>
            <person name="Sun H."/>
            <person name="Tritt A."/>
            <person name="Yoshinaga Y."/>
            <person name="Zwiers L.-H."/>
            <person name="Turgeon B."/>
            <person name="Goodwin S."/>
            <person name="Spatafora J."/>
            <person name="Crous P."/>
            <person name="Grigoriev I."/>
        </authorList>
    </citation>
    <scope>NUCLEOTIDE SEQUENCE</scope>
    <source>
        <strain evidence="3">CBS 175.79</strain>
    </source>
</reference>
<dbReference type="EMBL" id="ML978077">
    <property type="protein sequence ID" value="KAF2010193.1"/>
    <property type="molecule type" value="Genomic_DNA"/>
</dbReference>
<evidence type="ECO:0000256" key="1">
    <source>
        <dbReference type="SAM" id="Phobius"/>
    </source>
</evidence>
<keyword evidence="1" id="KW-1133">Transmembrane helix</keyword>
<dbReference type="AlphaFoldDB" id="A0A6A5XBB2"/>
<feature type="transmembrane region" description="Helical" evidence="1">
    <location>
        <begin position="12"/>
        <end position="35"/>
    </location>
</feature>
<dbReference type="OrthoDB" id="414175at2759"/>
<dbReference type="GO" id="GO:0016740">
    <property type="term" value="F:transferase activity"/>
    <property type="evidence" value="ECO:0007669"/>
    <property type="project" value="UniProtKB-KW"/>
</dbReference>
<dbReference type="Gene3D" id="3.90.550.50">
    <property type="match status" value="1"/>
</dbReference>
<dbReference type="Gene3D" id="3.50.4.10">
    <property type="entry name" value="Hepatocyte Growth Factor"/>
    <property type="match status" value="1"/>
</dbReference>
<keyword evidence="1" id="KW-0812">Transmembrane</keyword>
<dbReference type="RefSeq" id="XP_033378532.1">
    <property type="nucleotide sequence ID" value="XM_033534575.1"/>
</dbReference>
<dbReference type="Pfam" id="PF14295">
    <property type="entry name" value="PAN_4"/>
    <property type="match status" value="1"/>
</dbReference>